<comment type="caution">
    <text evidence="2">The sequence shown here is derived from an EMBL/GenBank/DDBJ whole genome shotgun (WGS) entry which is preliminary data.</text>
</comment>
<keyword evidence="3" id="KW-1185">Reference proteome</keyword>
<reference evidence="2 3" key="1">
    <citation type="journal article" date="2014" name="Genome Biol. Evol.">
        <title>The genome of the myxosporean Thelohanellus kitauei shows adaptations to nutrient acquisition within its fish host.</title>
        <authorList>
            <person name="Yang Y."/>
            <person name="Xiong J."/>
            <person name="Zhou Z."/>
            <person name="Huo F."/>
            <person name="Miao W."/>
            <person name="Ran C."/>
            <person name="Liu Y."/>
            <person name="Zhang J."/>
            <person name="Feng J."/>
            <person name="Wang M."/>
            <person name="Wang M."/>
            <person name="Wang L."/>
            <person name="Yao B."/>
        </authorList>
    </citation>
    <scope>NUCLEOTIDE SEQUENCE [LARGE SCALE GENOMIC DNA]</scope>
    <source>
        <strain evidence="2">Wuqing</strain>
    </source>
</reference>
<feature type="signal peptide" evidence="1">
    <location>
        <begin position="1"/>
        <end position="16"/>
    </location>
</feature>
<sequence>MLTVLNWLLILVLTYGEYSGLQPFFDNGHRCEEICTGALLHELYVDCNCDVVHVPQCHTPATIPNRHSFSGLAMAFKQDFREAVSQENILPMSYPMLKVIPRFIEIYKQLPPRKYFNIITDNALAASRTFK</sequence>
<gene>
    <name evidence="2" type="ORF">RF11_09162</name>
</gene>
<accession>A0A0C2JP83</accession>
<organism evidence="2 3">
    <name type="scientific">Thelohanellus kitauei</name>
    <name type="common">Myxosporean</name>
    <dbReference type="NCBI Taxonomy" id="669202"/>
    <lineage>
        <taxon>Eukaryota</taxon>
        <taxon>Metazoa</taxon>
        <taxon>Cnidaria</taxon>
        <taxon>Myxozoa</taxon>
        <taxon>Myxosporea</taxon>
        <taxon>Bivalvulida</taxon>
        <taxon>Platysporina</taxon>
        <taxon>Myxobolidae</taxon>
        <taxon>Thelohanellus</taxon>
    </lineage>
</organism>
<dbReference type="EMBL" id="JWZT01001836">
    <property type="protein sequence ID" value="KII71143.1"/>
    <property type="molecule type" value="Genomic_DNA"/>
</dbReference>
<keyword evidence="1" id="KW-0732">Signal</keyword>
<proteinExistence type="predicted"/>
<protein>
    <submittedName>
        <fullName evidence="2">Uncharacterized protein</fullName>
    </submittedName>
</protein>
<dbReference type="Proteomes" id="UP000031668">
    <property type="component" value="Unassembled WGS sequence"/>
</dbReference>
<name>A0A0C2JP83_THEKT</name>
<evidence type="ECO:0000256" key="1">
    <source>
        <dbReference type="SAM" id="SignalP"/>
    </source>
</evidence>
<dbReference type="AlphaFoldDB" id="A0A0C2JP83"/>
<evidence type="ECO:0000313" key="3">
    <source>
        <dbReference type="Proteomes" id="UP000031668"/>
    </source>
</evidence>
<feature type="chain" id="PRO_5002151381" evidence="1">
    <location>
        <begin position="17"/>
        <end position="131"/>
    </location>
</feature>
<evidence type="ECO:0000313" key="2">
    <source>
        <dbReference type="EMBL" id="KII71143.1"/>
    </source>
</evidence>